<evidence type="ECO:0000259" key="12">
    <source>
        <dbReference type="PROSITE" id="PS51820"/>
    </source>
</evidence>
<dbReference type="InterPro" id="IPR050288">
    <property type="entry name" value="Cellulose_deg_GH3"/>
</dbReference>
<dbReference type="Pfam" id="PF00933">
    <property type="entry name" value="Glyco_hydro_3"/>
    <property type="match status" value="1"/>
</dbReference>
<organism evidence="13 14">
    <name type="scientific">Cochliobolus heterostrophus (strain C5 / ATCC 48332 / race O)</name>
    <name type="common">Southern corn leaf blight fungus</name>
    <name type="synonym">Bipolaris maydis</name>
    <dbReference type="NCBI Taxonomy" id="701091"/>
    <lineage>
        <taxon>Eukaryota</taxon>
        <taxon>Fungi</taxon>
        <taxon>Dikarya</taxon>
        <taxon>Ascomycota</taxon>
        <taxon>Pezizomycotina</taxon>
        <taxon>Dothideomycetes</taxon>
        <taxon>Pleosporomycetidae</taxon>
        <taxon>Pleosporales</taxon>
        <taxon>Pleosporineae</taxon>
        <taxon>Pleosporaceae</taxon>
        <taxon>Bipolaris</taxon>
    </lineage>
</organism>
<name>M2TWV3_COCH5</name>
<sequence length="871" mass="94824">MSIGKTDKQPEQDGVERVKLSLRVLVAALYIYTFTAMSSKVETTLQSLTLEEKITLLAGKDFWETVPIPEKGVPAIKTSDGPNGARGGVFTGGTRAACFPAAVCTAATWDPANGKRIGHALAEETKTKSARVLLAPTMCNHRHPLGGRNFESFSEDPYLAGKMAANVVNGLQEKGIAATIKHFVANEQETDRLRVNEIVSERALREIYMKPFEITVKEANPLAVMTSYNKVNGTHADSNEFLLKQVLRGEWGWNGLIMSDWGGTNSTADSLNAGLDLEMPGPTRWRSVEAVTEAVKRGEVTESIITERARNILNLIEKVGAFENPEIPPERSIVDPKHCKLIRDVAGQGITLLKNDGVLPLRKEQVKGKKIGLFGLAKEALIHGGGSASLNAHYRITPEEGLKSAYGDDVEFKFAKGASTYRLMPPLSKGCRDMEGNDGWTMKLFDKDNKSKPIKSAHHVKEAAFSPLLEHQAKHSEVCFGATFYPAESGLHYLGCSGIGPTTVYIGGELVFEQKHNSPDAMGFLFGGNPEKEFRVPLIKDQCYKIEIISKPPTGSNDDAGILDGLPGFRLGFMYESEHDKDLAAEAQDVAKDCDYAIVFTGHTPVWETEGQDQASFHLPREGTQDKLITAVSSVNPKTIVVNSTGVAVALPWLDNVAALVQAWFPGQEAGNAIADILSGAVNPSGHLPISWPKRIEDAPAHGNFPGERDDSGQLTVKYAEGVFVGYRHYDRLDKGKVHFPFGFGLSYTTFTISNAAVAKLAEGTFNASARVTNTGSVAGAVVVQLYVGRKEKSSEHPAKTLAAFHKVVLPPGREAVVLLPFANRDFAYFDDEAKEWVVEKDLYEFSFAQSAGHVDEVIELELEGVRGLKI</sequence>
<comment type="similarity">
    <text evidence="3 11">Belongs to the glycosyl hydrolase 3 family.</text>
</comment>
<evidence type="ECO:0000256" key="11">
    <source>
        <dbReference type="RuleBase" id="RU361161"/>
    </source>
</evidence>
<dbReference type="InterPro" id="IPR001764">
    <property type="entry name" value="Glyco_hydro_3_N"/>
</dbReference>
<dbReference type="Proteomes" id="UP000016936">
    <property type="component" value="Unassembled WGS sequence"/>
</dbReference>
<dbReference type="SUPFAM" id="SSF52279">
    <property type="entry name" value="Beta-D-glucan exohydrolase, C-terminal domain"/>
    <property type="match status" value="1"/>
</dbReference>
<dbReference type="Gene3D" id="2.60.40.10">
    <property type="entry name" value="Immunoglobulins"/>
    <property type="match status" value="1"/>
</dbReference>
<evidence type="ECO:0000256" key="5">
    <source>
        <dbReference type="ARBA" id="ARBA00022801"/>
    </source>
</evidence>
<dbReference type="InterPro" id="IPR013783">
    <property type="entry name" value="Ig-like_fold"/>
</dbReference>
<dbReference type="InterPro" id="IPR037524">
    <property type="entry name" value="PA14/GLEYA"/>
</dbReference>
<dbReference type="InterPro" id="IPR036962">
    <property type="entry name" value="Glyco_hydro_3_N_sf"/>
</dbReference>
<evidence type="ECO:0000313" key="13">
    <source>
        <dbReference type="EMBL" id="EMD90999.1"/>
    </source>
</evidence>
<evidence type="ECO:0000256" key="8">
    <source>
        <dbReference type="ARBA" id="ARBA00023277"/>
    </source>
</evidence>
<evidence type="ECO:0000256" key="7">
    <source>
        <dbReference type="ARBA" id="ARBA00023180"/>
    </source>
</evidence>
<dbReference type="GO" id="GO:0030245">
    <property type="term" value="P:cellulose catabolic process"/>
    <property type="evidence" value="ECO:0007669"/>
    <property type="project" value="UniProtKB-UniPathway"/>
</dbReference>
<protein>
    <recommendedName>
        <fullName evidence="4 11">beta-glucosidase</fullName>
        <ecNumber evidence="4 11">3.2.1.21</ecNumber>
    </recommendedName>
</protein>
<evidence type="ECO:0000313" key="14">
    <source>
        <dbReference type="Proteomes" id="UP000016936"/>
    </source>
</evidence>
<keyword evidence="7" id="KW-0325">Glycoprotein</keyword>
<feature type="domain" description="PA14" evidence="12">
    <location>
        <begin position="435"/>
        <end position="588"/>
    </location>
</feature>
<evidence type="ECO:0000256" key="3">
    <source>
        <dbReference type="ARBA" id="ARBA00005336"/>
    </source>
</evidence>
<dbReference type="InterPro" id="IPR017853">
    <property type="entry name" value="GH"/>
</dbReference>
<keyword evidence="5 11" id="KW-0378">Hydrolase</keyword>
<comment type="pathway">
    <text evidence="2 11">Glycan metabolism; cellulose degradation.</text>
</comment>
<dbReference type="UniPathway" id="UPA00696"/>
<dbReference type="Pfam" id="PF14310">
    <property type="entry name" value="Fn3-like"/>
    <property type="match status" value="1"/>
</dbReference>
<dbReference type="PRINTS" id="PR00133">
    <property type="entry name" value="GLHYDRLASE3"/>
</dbReference>
<dbReference type="PANTHER" id="PTHR42715:SF3">
    <property type="entry name" value="BETA-GLUCOSIDASE B-RELATED"/>
    <property type="match status" value="1"/>
</dbReference>
<dbReference type="InterPro" id="IPR026891">
    <property type="entry name" value="Fn3-like"/>
</dbReference>
<dbReference type="STRING" id="701091.M2TWV3"/>
<keyword evidence="10 11" id="KW-0624">Polysaccharide degradation</keyword>
<dbReference type="PROSITE" id="PS51820">
    <property type="entry name" value="PA14"/>
    <property type="match status" value="1"/>
</dbReference>
<reference evidence="14" key="2">
    <citation type="journal article" date="2013" name="PLoS Genet.">
        <title>Comparative genome structure, secondary metabolite, and effector coding capacity across Cochliobolus pathogens.</title>
        <authorList>
            <person name="Condon B.J."/>
            <person name="Leng Y."/>
            <person name="Wu D."/>
            <person name="Bushley K.E."/>
            <person name="Ohm R.A."/>
            <person name="Otillar R."/>
            <person name="Martin J."/>
            <person name="Schackwitz W."/>
            <person name="Grimwood J."/>
            <person name="MohdZainudin N."/>
            <person name="Xue C."/>
            <person name="Wang R."/>
            <person name="Manning V.A."/>
            <person name="Dhillon B."/>
            <person name="Tu Z.J."/>
            <person name="Steffenson B.J."/>
            <person name="Salamov A."/>
            <person name="Sun H."/>
            <person name="Lowry S."/>
            <person name="LaButti K."/>
            <person name="Han J."/>
            <person name="Copeland A."/>
            <person name="Lindquist E."/>
            <person name="Barry K."/>
            <person name="Schmutz J."/>
            <person name="Baker S.E."/>
            <person name="Ciuffetti L.M."/>
            <person name="Grigoriev I.V."/>
            <person name="Zhong S."/>
            <person name="Turgeon B.G."/>
        </authorList>
    </citation>
    <scope>NUCLEOTIDE SEQUENCE [LARGE SCALE GENOMIC DNA]</scope>
    <source>
        <strain evidence="14">C5 / ATCC 48332 / race O</strain>
    </source>
</reference>
<proteinExistence type="inferred from homology"/>
<reference evidence="13 14" key="1">
    <citation type="journal article" date="2012" name="PLoS Pathog.">
        <title>Diverse lifestyles and strategies of plant pathogenesis encoded in the genomes of eighteen Dothideomycetes fungi.</title>
        <authorList>
            <person name="Ohm R.A."/>
            <person name="Feau N."/>
            <person name="Henrissat B."/>
            <person name="Schoch C.L."/>
            <person name="Horwitz B.A."/>
            <person name="Barry K.W."/>
            <person name="Condon B.J."/>
            <person name="Copeland A.C."/>
            <person name="Dhillon B."/>
            <person name="Glaser F."/>
            <person name="Hesse C.N."/>
            <person name="Kosti I."/>
            <person name="LaButti K."/>
            <person name="Lindquist E.A."/>
            <person name="Lucas S."/>
            <person name="Salamov A.A."/>
            <person name="Bradshaw R.E."/>
            <person name="Ciuffetti L."/>
            <person name="Hamelin R.C."/>
            <person name="Kema G.H.J."/>
            <person name="Lawrence C."/>
            <person name="Scott J.A."/>
            <person name="Spatafora J.W."/>
            <person name="Turgeon B.G."/>
            <person name="de Wit P.J.G.M."/>
            <person name="Zhong S."/>
            <person name="Goodwin S.B."/>
            <person name="Grigoriev I.V."/>
        </authorList>
    </citation>
    <scope>NUCLEOTIDE SEQUENCE [LARGE SCALE GENOMIC DNA]</scope>
    <source>
        <strain evidence="14">C5 / ATCC 48332 / race O</strain>
    </source>
</reference>
<dbReference type="EC" id="3.2.1.21" evidence="4 11"/>
<evidence type="ECO:0000256" key="10">
    <source>
        <dbReference type="ARBA" id="ARBA00023326"/>
    </source>
</evidence>
<dbReference type="HOGENOM" id="CLU_004542_4_0_1"/>
<gene>
    <name evidence="13" type="ORF">COCHEDRAFT_1137299</name>
</gene>
<dbReference type="OrthoDB" id="47059at2759"/>
<dbReference type="Gene3D" id="2.60.120.260">
    <property type="entry name" value="Galactose-binding domain-like"/>
    <property type="match status" value="1"/>
</dbReference>
<dbReference type="SMART" id="SM01217">
    <property type="entry name" value="Fn3_like"/>
    <property type="match status" value="1"/>
</dbReference>
<dbReference type="InterPro" id="IPR019800">
    <property type="entry name" value="Glyco_hydro_3_AS"/>
</dbReference>
<evidence type="ECO:0000256" key="1">
    <source>
        <dbReference type="ARBA" id="ARBA00000448"/>
    </source>
</evidence>
<dbReference type="Pfam" id="PF01915">
    <property type="entry name" value="Glyco_hydro_3_C"/>
    <property type="match status" value="1"/>
</dbReference>
<keyword evidence="14" id="KW-1185">Reference proteome</keyword>
<keyword evidence="8 11" id="KW-0119">Carbohydrate metabolism</keyword>
<evidence type="ECO:0000256" key="2">
    <source>
        <dbReference type="ARBA" id="ARBA00004987"/>
    </source>
</evidence>
<comment type="catalytic activity">
    <reaction evidence="1 11">
        <text>Hydrolysis of terminal, non-reducing beta-D-glucosyl residues with release of beta-D-glucose.</text>
        <dbReference type="EC" id="3.2.1.21"/>
    </reaction>
</comment>
<dbReference type="SUPFAM" id="SSF51445">
    <property type="entry name" value="(Trans)glycosidases"/>
    <property type="match status" value="1"/>
</dbReference>
<dbReference type="EMBL" id="KB445577">
    <property type="protein sequence ID" value="EMD90999.1"/>
    <property type="molecule type" value="Genomic_DNA"/>
</dbReference>
<dbReference type="Gene3D" id="3.20.20.300">
    <property type="entry name" value="Glycoside hydrolase, family 3, N-terminal domain"/>
    <property type="match status" value="1"/>
</dbReference>
<dbReference type="InterPro" id="IPR036881">
    <property type="entry name" value="Glyco_hydro_3_C_sf"/>
</dbReference>
<dbReference type="GO" id="GO:0008422">
    <property type="term" value="F:beta-glucosidase activity"/>
    <property type="evidence" value="ECO:0007669"/>
    <property type="project" value="UniProtKB-EC"/>
</dbReference>
<dbReference type="FunFam" id="3.20.20.300:FF:000006">
    <property type="entry name" value="Beta-glucosidase H"/>
    <property type="match status" value="1"/>
</dbReference>
<evidence type="ECO:0000256" key="4">
    <source>
        <dbReference type="ARBA" id="ARBA00012744"/>
    </source>
</evidence>
<dbReference type="InterPro" id="IPR002772">
    <property type="entry name" value="Glyco_hydro_3_C"/>
</dbReference>
<dbReference type="AlphaFoldDB" id="M2TWV3"/>
<dbReference type="PANTHER" id="PTHR42715">
    <property type="entry name" value="BETA-GLUCOSIDASE"/>
    <property type="match status" value="1"/>
</dbReference>
<evidence type="ECO:0000256" key="6">
    <source>
        <dbReference type="ARBA" id="ARBA00023001"/>
    </source>
</evidence>
<keyword evidence="6" id="KW-0136">Cellulose degradation</keyword>
<dbReference type="PROSITE" id="PS00775">
    <property type="entry name" value="GLYCOSYL_HYDROL_F3"/>
    <property type="match status" value="1"/>
</dbReference>
<accession>M2TWV3</accession>
<evidence type="ECO:0000256" key="9">
    <source>
        <dbReference type="ARBA" id="ARBA00023295"/>
    </source>
</evidence>
<dbReference type="OMA" id="GAHTFRM"/>
<dbReference type="eggNOG" id="ENOG502QR4D">
    <property type="taxonomic scope" value="Eukaryota"/>
</dbReference>
<dbReference type="Gene3D" id="3.40.50.1700">
    <property type="entry name" value="Glycoside hydrolase family 3 C-terminal domain"/>
    <property type="match status" value="1"/>
</dbReference>
<keyword evidence="9 11" id="KW-0326">Glycosidase</keyword>